<sequence>MQMNALVFALLSMAEAFLYPNSSEQISRSLDQSPNLFYLNHSSAAQQGYCGVGWTYFDETDACYKNFFWANFDDAERRCRYSGGHLTSIHSYAENSFVAELAKMGIKLSTDAYGTWIGLVRSDYLKKSSAKNWVWMDGTKVDYLAWSPTEPDDYGGTQRCALV</sequence>
<dbReference type="EMBL" id="CATQJL010000305">
    <property type="protein sequence ID" value="CAJ0601813.1"/>
    <property type="molecule type" value="Genomic_DNA"/>
</dbReference>
<keyword evidence="1" id="KW-0732">Signal</keyword>
<dbReference type="SUPFAM" id="SSF56436">
    <property type="entry name" value="C-type lectin-like"/>
    <property type="match status" value="1"/>
</dbReference>
<dbReference type="AlphaFoldDB" id="A0AA36H0K5"/>
<evidence type="ECO:0000256" key="1">
    <source>
        <dbReference type="SAM" id="SignalP"/>
    </source>
</evidence>
<dbReference type="InterPro" id="IPR001304">
    <property type="entry name" value="C-type_lectin-like"/>
</dbReference>
<dbReference type="Pfam" id="PF00059">
    <property type="entry name" value="Lectin_C"/>
    <property type="match status" value="1"/>
</dbReference>
<reference evidence="3" key="1">
    <citation type="submission" date="2023-07" db="EMBL/GenBank/DDBJ databases">
        <authorList>
            <consortium name="CYATHOMIX"/>
        </authorList>
    </citation>
    <scope>NUCLEOTIDE SEQUENCE</scope>
    <source>
        <strain evidence="3">N/A</strain>
    </source>
</reference>
<evidence type="ECO:0000259" key="2">
    <source>
        <dbReference type="PROSITE" id="PS50041"/>
    </source>
</evidence>
<dbReference type="PROSITE" id="PS50041">
    <property type="entry name" value="C_TYPE_LECTIN_2"/>
    <property type="match status" value="1"/>
</dbReference>
<feature type="chain" id="PRO_5041295309" description="C-type lectin domain-containing protein" evidence="1">
    <location>
        <begin position="17"/>
        <end position="163"/>
    </location>
</feature>
<keyword evidence="4" id="KW-1185">Reference proteome</keyword>
<proteinExistence type="predicted"/>
<feature type="signal peptide" evidence="1">
    <location>
        <begin position="1"/>
        <end position="16"/>
    </location>
</feature>
<gene>
    <name evidence="3" type="ORF">CYNAS_LOCUS13796</name>
</gene>
<dbReference type="InterPro" id="IPR050111">
    <property type="entry name" value="C-type_lectin/snaclec_domain"/>
</dbReference>
<protein>
    <recommendedName>
        <fullName evidence="2">C-type lectin domain-containing protein</fullName>
    </recommendedName>
</protein>
<feature type="domain" description="C-type lectin" evidence="2">
    <location>
        <begin position="59"/>
        <end position="163"/>
    </location>
</feature>
<organism evidence="3 4">
    <name type="scientific">Cylicocyclus nassatus</name>
    <name type="common">Nematode worm</name>
    <dbReference type="NCBI Taxonomy" id="53992"/>
    <lineage>
        <taxon>Eukaryota</taxon>
        <taxon>Metazoa</taxon>
        <taxon>Ecdysozoa</taxon>
        <taxon>Nematoda</taxon>
        <taxon>Chromadorea</taxon>
        <taxon>Rhabditida</taxon>
        <taxon>Rhabditina</taxon>
        <taxon>Rhabditomorpha</taxon>
        <taxon>Strongyloidea</taxon>
        <taxon>Strongylidae</taxon>
        <taxon>Cylicocyclus</taxon>
    </lineage>
</organism>
<dbReference type="InterPro" id="IPR016186">
    <property type="entry name" value="C-type_lectin-like/link_sf"/>
</dbReference>
<name>A0AA36H0K5_CYLNA</name>
<dbReference type="InterPro" id="IPR016187">
    <property type="entry name" value="CTDL_fold"/>
</dbReference>
<comment type="caution">
    <text evidence="3">The sequence shown here is derived from an EMBL/GenBank/DDBJ whole genome shotgun (WGS) entry which is preliminary data.</text>
</comment>
<dbReference type="SMART" id="SM00034">
    <property type="entry name" value="CLECT"/>
    <property type="match status" value="1"/>
</dbReference>
<accession>A0AA36H0K5</accession>
<dbReference type="PANTHER" id="PTHR22803">
    <property type="entry name" value="MANNOSE, PHOSPHOLIPASE, LECTIN RECEPTOR RELATED"/>
    <property type="match status" value="1"/>
</dbReference>
<dbReference type="Gene3D" id="3.10.100.10">
    <property type="entry name" value="Mannose-Binding Protein A, subunit A"/>
    <property type="match status" value="1"/>
</dbReference>
<evidence type="ECO:0000313" key="3">
    <source>
        <dbReference type="EMBL" id="CAJ0601813.1"/>
    </source>
</evidence>
<dbReference type="Proteomes" id="UP001176961">
    <property type="component" value="Unassembled WGS sequence"/>
</dbReference>
<evidence type="ECO:0000313" key="4">
    <source>
        <dbReference type="Proteomes" id="UP001176961"/>
    </source>
</evidence>